<dbReference type="EMBL" id="JAMXWF010000032">
    <property type="protein sequence ID" value="MDQ6411470.1"/>
    <property type="molecule type" value="Genomic_DNA"/>
</dbReference>
<organism evidence="2 4">
    <name type="scientific">Paraburkholderia madseniana</name>
    <dbReference type="NCBI Taxonomy" id="2599607"/>
    <lineage>
        <taxon>Bacteria</taxon>
        <taxon>Pseudomonadati</taxon>
        <taxon>Pseudomonadota</taxon>
        <taxon>Betaproteobacteria</taxon>
        <taxon>Burkholderiales</taxon>
        <taxon>Burkholderiaceae</taxon>
        <taxon>Paraburkholderia</taxon>
    </lineage>
</organism>
<evidence type="ECO:0000313" key="4">
    <source>
        <dbReference type="Proteomes" id="UP001242288"/>
    </source>
</evidence>
<dbReference type="RefSeq" id="WP_266260493.1">
    <property type="nucleotide sequence ID" value="NZ_JAMXWF010000032.1"/>
</dbReference>
<sequence length="126" mass="14032">MVASQVGFRLEGRWRTLRAFAPSRIVDSALSGVFVEIDELCSKMHRLVLINDRSEETGGCVDSGPTAQFVSFDEDGGGNERNNRVNERDITGRTDLTTKLVEMPKPERVPARIARIRERVQIGDSA</sequence>
<protein>
    <submittedName>
        <fullName evidence="2">Uncharacterized protein</fullName>
    </submittedName>
</protein>
<dbReference type="AlphaFoldDB" id="A0AAP5EXZ1"/>
<dbReference type="EMBL" id="JAPKHW010000032">
    <property type="protein sequence ID" value="MCX4149652.1"/>
    <property type="molecule type" value="Genomic_DNA"/>
</dbReference>
<evidence type="ECO:0000313" key="3">
    <source>
        <dbReference type="Proteomes" id="UP001209412"/>
    </source>
</evidence>
<evidence type="ECO:0000313" key="1">
    <source>
        <dbReference type="EMBL" id="MCX4149652.1"/>
    </source>
</evidence>
<comment type="caution">
    <text evidence="2">The sequence shown here is derived from an EMBL/GenBank/DDBJ whole genome shotgun (WGS) entry which is preliminary data.</text>
</comment>
<dbReference type="Proteomes" id="UP001209412">
    <property type="component" value="Unassembled WGS sequence"/>
</dbReference>
<keyword evidence="3" id="KW-1185">Reference proteome</keyword>
<proteinExistence type="predicted"/>
<reference evidence="2" key="1">
    <citation type="submission" date="2022-06" db="EMBL/GenBank/DDBJ databases">
        <title>PHB producers.</title>
        <authorList>
            <person name="Besaury L."/>
        </authorList>
    </citation>
    <scope>NUCLEOTIDE SEQUENCE</scope>
    <source>
        <strain evidence="2 3">SEWS6</strain>
    </source>
</reference>
<accession>A0AAP5EXZ1</accession>
<dbReference type="Proteomes" id="UP001242288">
    <property type="component" value="Unassembled WGS sequence"/>
</dbReference>
<evidence type="ECO:0000313" key="2">
    <source>
        <dbReference type="EMBL" id="MDQ6411470.1"/>
    </source>
</evidence>
<gene>
    <name evidence="2" type="ORF">NIE36_30395</name>
    <name evidence="1" type="ORF">OSB80_30460</name>
</gene>
<name>A0AAP5EXZ1_9BURK</name>